<organism evidence="1 2">
    <name type="scientific">Candidatus Thiodictyon syntrophicum</name>
    <dbReference type="NCBI Taxonomy" id="1166950"/>
    <lineage>
        <taxon>Bacteria</taxon>
        <taxon>Pseudomonadati</taxon>
        <taxon>Pseudomonadota</taxon>
        <taxon>Gammaproteobacteria</taxon>
        <taxon>Chromatiales</taxon>
        <taxon>Chromatiaceae</taxon>
        <taxon>Thiodictyon</taxon>
    </lineage>
</organism>
<protein>
    <recommendedName>
        <fullName evidence="3">Xylose isomerase</fullName>
    </recommendedName>
</protein>
<dbReference type="AlphaFoldDB" id="A0A2K8U975"/>
<dbReference type="NCBIfam" id="NF035939">
    <property type="entry name" value="TIM_EboE"/>
    <property type="match status" value="1"/>
</dbReference>
<dbReference type="OrthoDB" id="9785907at2"/>
<keyword evidence="2" id="KW-1185">Reference proteome</keyword>
<dbReference type="Proteomes" id="UP000232638">
    <property type="component" value="Chromosome"/>
</dbReference>
<reference evidence="1 2" key="1">
    <citation type="submission" date="2017-03" db="EMBL/GenBank/DDBJ databases">
        <title>Complete genome sequence of Candidatus 'Thiodictyon syntrophicum' sp. nov. strain Cad16T, a photolithoautotroph purple sulfur bacterium isolated from an alpine meromictic lake.</title>
        <authorList>
            <person name="Luedin S.M."/>
            <person name="Pothier J.F."/>
            <person name="Danza F."/>
            <person name="Storelli N."/>
            <person name="Wittwer M."/>
            <person name="Tonolla M."/>
        </authorList>
    </citation>
    <scope>NUCLEOTIDE SEQUENCE [LARGE SCALE GENOMIC DNA]</scope>
    <source>
        <strain evidence="1 2">Cad16T</strain>
    </source>
</reference>
<accession>A0A2K8U975</accession>
<evidence type="ECO:0008006" key="3">
    <source>
        <dbReference type="Google" id="ProtNLM"/>
    </source>
</evidence>
<dbReference type="KEGG" id="tsy:THSYN_15005"/>
<evidence type="ECO:0000313" key="2">
    <source>
        <dbReference type="Proteomes" id="UP000232638"/>
    </source>
</evidence>
<sequence length="413" mass="43582">MDRPPSSRADGSGPSRWARADLAYCSNVHPGADLESVLGHLAGPVRAVRERRGIDRMGAGLWLSAQAAARLDGACRPLAAALAAAGIELFTLNGFPHGDFHHARVKEGVYAPAWDAPERLRYTLSLARILTDCLAPGAACGTISTLPLGFAPTWNAVRQARALTQLCLLAEGLARLAAHSGRAIRVCLEPEPGCVLESTTDALTLFERDLPAAARAAGVAREAIGNHLGLCYDICHQAVQFEDCAGSLARLADAGVKVGKIQVSCALQIDHPSPAVLAGVARDFSEPRYLHQVRTLVPAGSGPAALTGRMDLPEALGDPGFPRTHPWRVHFHVPINTRALAQPGLSTTQAAIGAALDWLAGTTGPGPHLEVETYTWQVLPAGLRPSDPAALTGGLVAELQWLEAQLHRRGMLS</sequence>
<evidence type="ECO:0000313" key="1">
    <source>
        <dbReference type="EMBL" id="AUB82130.1"/>
    </source>
</evidence>
<dbReference type="EMBL" id="CP020370">
    <property type="protein sequence ID" value="AUB82130.1"/>
    <property type="molecule type" value="Genomic_DNA"/>
</dbReference>
<gene>
    <name evidence="1" type="ORF">THSYN_15005</name>
</gene>
<dbReference type="RefSeq" id="WP_100919876.1">
    <property type="nucleotide sequence ID" value="NZ_CP020370.1"/>
</dbReference>
<dbReference type="Gene3D" id="3.20.20.150">
    <property type="entry name" value="Divalent-metal-dependent TIM barrel enzymes"/>
    <property type="match status" value="1"/>
</dbReference>
<proteinExistence type="predicted"/>
<dbReference type="InterPro" id="IPR036237">
    <property type="entry name" value="Xyl_isomerase-like_sf"/>
</dbReference>
<dbReference type="SUPFAM" id="SSF51658">
    <property type="entry name" value="Xylose isomerase-like"/>
    <property type="match status" value="1"/>
</dbReference>
<name>A0A2K8U975_9GAMM</name>